<accession>A0A809SIL5</accession>
<dbReference type="InterPro" id="IPR009495">
    <property type="entry name" value="NrsF"/>
</dbReference>
<evidence type="ECO:0000256" key="1">
    <source>
        <dbReference type="SAM" id="Phobius"/>
    </source>
</evidence>
<evidence type="ECO:0000313" key="2">
    <source>
        <dbReference type="EMBL" id="BBP02100.1"/>
    </source>
</evidence>
<dbReference type="EMBL" id="AP021881">
    <property type="protein sequence ID" value="BBP02100.1"/>
    <property type="molecule type" value="Genomic_DNA"/>
</dbReference>
<dbReference type="KEGG" id="sniv:SFSGTM_28080"/>
<keyword evidence="1" id="KW-0472">Membrane</keyword>
<proteinExistence type="predicted"/>
<feature type="transmembrane region" description="Helical" evidence="1">
    <location>
        <begin position="124"/>
        <end position="145"/>
    </location>
</feature>
<feature type="transmembrane region" description="Helical" evidence="1">
    <location>
        <begin position="157"/>
        <end position="177"/>
    </location>
</feature>
<gene>
    <name evidence="2" type="ORF">SFSGTM_28080</name>
</gene>
<dbReference type="RefSeq" id="WP_162085784.1">
    <property type="nucleotide sequence ID" value="NZ_AP021881.1"/>
</dbReference>
<keyword evidence="1" id="KW-1133">Transmembrane helix</keyword>
<keyword evidence="3" id="KW-1185">Reference proteome</keyword>
<protein>
    <recommendedName>
        <fullName evidence="4">DUF1109 domain-containing protein</fullName>
    </recommendedName>
</protein>
<keyword evidence="1" id="KW-0812">Transmembrane</keyword>
<evidence type="ECO:0000313" key="3">
    <source>
        <dbReference type="Proteomes" id="UP000463939"/>
    </source>
</evidence>
<feature type="transmembrane region" description="Helical" evidence="1">
    <location>
        <begin position="27"/>
        <end position="48"/>
    </location>
</feature>
<feature type="transmembrane region" description="Helical" evidence="1">
    <location>
        <begin position="189"/>
        <end position="209"/>
    </location>
</feature>
<name>A0A809SIL5_9PROT</name>
<evidence type="ECO:0008006" key="4">
    <source>
        <dbReference type="Google" id="ProtNLM"/>
    </source>
</evidence>
<reference evidence="3" key="1">
    <citation type="submission" date="2019-11" db="EMBL/GenBank/DDBJ databases">
        <title>Isolation and characterization of a novel species in the genus Sulfuriferula.</title>
        <authorList>
            <person name="Mochizuki J."/>
            <person name="Kojima H."/>
            <person name="Fukui M."/>
        </authorList>
    </citation>
    <scope>NUCLEOTIDE SEQUENCE [LARGE SCALE GENOMIC DNA]</scope>
    <source>
        <strain evidence="3">SGTM</strain>
    </source>
</reference>
<dbReference type="Pfam" id="PF06532">
    <property type="entry name" value="NrsF"/>
    <property type="match status" value="1"/>
</dbReference>
<dbReference type="Proteomes" id="UP000463939">
    <property type="component" value="Chromosome"/>
</dbReference>
<feature type="transmembrane region" description="Helical" evidence="1">
    <location>
        <begin position="60"/>
        <end position="84"/>
    </location>
</feature>
<sequence>MDAMEKQIASLVADADSVQPAPSPLMLWLKWMGIAVVYIVISLLVLGVRADVVERLHSTMFIAEMGLLVAIVVTTALSASLLAYPDIYQRSRWTLAPIFMFIIFIGVIALAWQADNPPAPPPVHSYQCSLTIAVLALLPAAWMFYSMRQLASTHRRFAGVVTMLSAFSIGAITLRLSEQTNSIIHVIEWHYLPMIGVALLGVWLGKILLKW</sequence>
<feature type="transmembrane region" description="Helical" evidence="1">
    <location>
        <begin position="93"/>
        <end position="112"/>
    </location>
</feature>
<organism evidence="2 3">
    <name type="scientific">Sulfuriferula nivalis</name>
    <dbReference type="NCBI Taxonomy" id="2675298"/>
    <lineage>
        <taxon>Bacteria</taxon>
        <taxon>Pseudomonadati</taxon>
        <taxon>Pseudomonadota</taxon>
        <taxon>Betaproteobacteria</taxon>
        <taxon>Nitrosomonadales</taxon>
        <taxon>Sulfuricellaceae</taxon>
        <taxon>Sulfuriferula</taxon>
    </lineage>
</organism>
<dbReference type="AlphaFoldDB" id="A0A809SIL5"/>